<feature type="domain" description="Signal transduction histidine kinase HWE region" evidence="10">
    <location>
        <begin position="306"/>
        <end position="385"/>
    </location>
</feature>
<dbReference type="InterPro" id="IPR036890">
    <property type="entry name" value="HATPase_C_sf"/>
</dbReference>
<evidence type="ECO:0000259" key="10">
    <source>
        <dbReference type="SMART" id="SM00911"/>
    </source>
</evidence>
<dbReference type="InterPro" id="IPR011102">
    <property type="entry name" value="Sig_transdc_His_kinase_HWE"/>
</dbReference>
<dbReference type="InterPro" id="IPR000014">
    <property type="entry name" value="PAS"/>
</dbReference>
<dbReference type="Pfam" id="PF07536">
    <property type="entry name" value="HWE_HK"/>
    <property type="match status" value="1"/>
</dbReference>
<evidence type="ECO:0000256" key="6">
    <source>
        <dbReference type="ARBA" id="ARBA00022777"/>
    </source>
</evidence>
<feature type="domain" description="PAS" evidence="9">
    <location>
        <begin position="6"/>
        <end position="74"/>
    </location>
</feature>
<sequence length="529" mass="58017">MDRPDLDYFGLFDASPNPYLVLDRDLNIVGANKAYLKATKRELGDIVGRWAWEAFPTDPDTLRESIASFQRVMRDRKPDTLALLRFDIPKPDTEGGGFETRYWSIVASPVLDGTGEVAVMLQHPIDVTELQRLRDAVHDTEHGRHSGPAPAQSGIFERAQAVHETNRWLQAESERLRRLFQQAPGFMCVLRGPDHRFELVNDAYLQLIGHRDLVGKPLLEALPELVGQGFVELLDKVHRTGEAFVGHGLRFMVQRTPDAPLEESFTDFVYQPILGDDGRVSGIFVEGSDVTDRVRAMDQQRLLIAELNHRVKNTLATIQSIAAQTLRSTPSPQDFRRSFEARLVALSHTHDVLTRTHWQGADLRRLLKAELGPYGESRVALHGADVLLPPSAALPLGLVFHEMATNAAKYGALSAEAGLVSVHWKTIGGPAGRHLVLDWTETGGPPVAAPSRRGFGSRLIERSLGGGSGDAHLDFRPEGVAARLRVRLGNAASDPAAPNEGGPTAEYVFSKDRDARGGASTKALVGSPP</sequence>
<keyword evidence="7" id="KW-0067">ATP-binding</keyword>
<evidence type="ECO:0000256" key="8">
    <source>
        <dbReference type="SAM" id="MobiDB-lite"/>
    </source>
</evidence>
<proteinExistence type="predicted"/>
<gene>
    <name evidence="11" type="ORF">AVDCRST_MAG08-1842</name>
</gene>
<dbReference type="CDD" id="cd00130">
    <property type="entry name" value="PAS"/>
    <property type="match status" value="1"/>
</dbReference>
<dbReference type="InterPro" id="IPR013656">
    <property type="entry name" value="PAS_4"/>
</dbReference>
<dbReference type="SMART" id="SM00091">
    <property type="entry name" value="PAS"/>
    <property type="match status" value="2"/>
</dbReference>
<keyword evidence="5" id="KW-0547">Nucleotide-binding</keyword>
<dbReference type="SMART" id="SM00911">
    <property type="entry name" value="HWE_HK"/>
    <property type="match status" value="1"/>
</dbReference>
<protein>
    <recommendedName>
        <fullName evidence="2">histidine kinase</fullName>
        <ecNumber evidence="2">2.7.13.3</ecNumber>
    </recommendedName>
</protein>
<evidence type="ECO:0000256" key="4">
    <source>
        <dbReference type="ARBA" id="ARBA00022679"/>
    </source>
</evidence>
<evidence type="ECO:0000313" key="11">
    <source>
        <dbReference type="EMBL" id="CAA9245678.1"/>
    </source>
</evidence>
<dbReference type="EMBL" id="CADCTG010000153">
    <property type="protein sequence ID" value="CAA9245678.1"/>
    <property type="molecule type" value="Genomic_DNA"/>
</dbReference>
<dbReference type="EC" id="2.7.13.3" evidence="2"/>
<accession>A0A6J4I8T4</accession>
<evidence type="ECO:0000256" key="2">
    <source>
        <dbReference type="ARBA" id="ARBA00012438"/>
    </source>
</evidence>
<feature type="region of interest" description="Disordered" evidence="8">
    <location>
        <begin position="490"/>
        <end position="529"/>
    </location>
</feature>
<comment type="catalytic activity">
    <reaction evidence="1">
        <text>ATP + protein L-histidine = ADP + protein N-phospho-L-histidine.</text>
        <dbReference type="EC" id="2.7.13.3"/>
    </reaction>
</comment>
<evidence type="ECO:0000256" key="3">
    <source>
        <dbReference type="ARBA" id="ARBA00022553"/>
    </source>
</evidence>
<evidence type="ECO:0000256" key="5">
    <source>
        <dbReference type="ARBA" id="ARBA00022741"/>
    </source>
</evidence>
<evidence type="ECO:0000256" key="7">
    <source>
        <dbReference type="ARBA" id="ARBA00022840"/>
    </source>
</evidence>
<name>A0A6J4I8T4_9PROT</name>
<feature type="domain" description="PAS" evidence="9">
    <location>
        <begin position="174"/>
        <end position="239"/>
    </location>
</feature>
<evidence type="ECO:0000256" key="1">
    <source>
        <dbReference type="ARBA" id="ARBA00000085"/>
    </source>
</evidence>
<dbReference type="SUPFAM" id="SSF55785">
    <property type="entry name" value="PYP-like sensor domain (PAS domain)"/>
    <property type="match status" value="2"/>
</dbReference>
<keyword evidence="3" id="KW-0597">Phosphoprotein</keyword>
<dbReference type="Pfam" id="PF08448">
    <property type="entry name" value="PAS_4"/>
    <property type="match status" value="2"/>
</dbReference>
<dbReference type="Gene3D" id="3.30.450.20">
    <property type="entry name" value="PAS domain"/>
    <property type="match status" value="2"/>
</dbReference>
<keyword evidence="6" id="KW-0418">Kinase</keyword>
<reference evidence="11" key="1">
    <citation type="submission" date="2020-02" db="EMBL/GenBank/DDBJ databases">
        <authorList>
            <person name="Meier V. D."/>
        </authorList>
    </citation>
    <scope>NUCLEOTIDE SEQUENCE</scope>
    <source>
        <strain evidence="11">AVDCRST_MAG08</strain>
    </source>
</reference>
<dbReference type="GO" id="GO:0005524">
    <property type="term" value="F:ATP binding"/>
    <property type="evidence" value="ECO:0007669"/>
    <property type="project" value="UniProtKB-KW"/>
</dbReference>
<dbReference type="InterPro" id="IPR035965">
    <property type="entry name" value="PAS-like_dom_sf"/>
</dbReference>
<dbReference type="Gene3D" id="3.30.565.10">
    <property type="entry name" value="Histidine kinase-like ATPase, C-terminal domain"/>
    <property type="match status" value="1"/>
</dbReference>
<dbReference type="AlphaFoldDB" id="A0A6J4I8T4"/>
<organism evidence="11">
    <name type="scientific">uncultured Acetobacteraceae bacterium</name>
    <dbReference type="NCBI Taxonomy" id="169975"/>
    <lineage>
        <taxon>Bacteria</taxon>
        <taxon>Pseudomonadati</taxon>
        <taxon>Pseudomonadota</taxon>
        <taxon>Alphaproteobacteria</taxon>
        <taxon>Acetobacterales</taxon>
        <taxon>Acetobacteraceae</taxon>
        <taxon>environmental samples</taxon>
    </lineage>
</organism>
<evidence type="ECO:0000259" key="9">
    <source>
        <dbReference type="SMART" id="SM00091"/>
    </source>
</evidence>
<keyword evidence="4" id="KW-0808">Transferase</keyword>
<dbReference type="PANTHER" id="PTHR41523">
    <property type="entry name" value="TWO-COMPONENT SYSTEM SENSOR PROTEIN"/>
    <property type="match status" value="1"/>
</dbReference>
<dbReference type="PANTHER" id="PTHR41523:SF7">
    <property type="entry name" value="HISTIDINE KINASE"/>
    <property type="match status" value="1"/>
</dbReference>
<dbReference type="GO" id="GO:0004673">
    <property type="term" value="F:protein histidine kinase activity"/>
    <property type="evidence" value="ECO:0007669"/>
    <property type="project" value="UniProtKB-EC"/>
</dbReference>